<dbReference type="InterPro" id="IPR010427">
    <property type="entry name" value="DUF1023"/>
</dbReference>
<evidence type="ECO:0000256" key="1">
    <source>
        <dbReference type="SAM" id="MobiDB-lite"/>
    </source>
</evidence>
<dbReference type="InterPro" id="IPR049082">
    <property type="entry name" value="T7SS_signal"/>
</dbReference>
<dbReference type="EMBL" id="FNJN01000002">
    <property type="protein sequence ID" value="SDO77449.1"/>
    <property type="molecule type" value="Genomic_DNA"/>
</dbReference>
<reference evidence="4 5" key="1">
    <citation type="submission" date="2016-10" db="EMBL/GenBank/DDBJ databases">
        <authorList>
            <person name="de Groot N.N."/>
        </authorList>
    </citation>
    <scope>NUCLEOTIDE SEQUENCE [LARGE SCALE GENOMIC DNA]</scope>
    <source>
        <strain evidence="4 5">StLB037</strain>
    </source>
</reference>
<feature type="region of interest" description="Disordered" evidence="1">
    <location>
        <begin position="485"/>
        <end position="516"/>
    </location>
</feature>
<dbReference type="GO" id="GO:0016787">
    <property type="term" value="F:hydrolase activity"/>
    <property type="evidence" value="ECO:0007669"/>
    <property type="project" value="UniProtKB-KW"/>
</dbReference>
<evidence type="ECO:0000259" key="2">
    <source>
        <dbReference type="Pfam" id="PF06259"/>
    </source>
</evidence>
<keyword evidence="4" id="KW-0378">Hydrolase</keyword>
<gene>
    <name evidence="4" type="ORF">SAMN04487788_0832</name>
</gene>
<accession>A0A1H0MAG3</accession>
<dbReference type="Pfam" id="PF06259">
    <property type="entry name" value="Abhydrolase_8"/>
    <property type="match status" value="1"/>
</dbReference>
<dbReference type="Pfam" id="PF21725">
    <property type="entry name" value="T7SS_signal"/>
    <property type="match status" value="1"/>
</dbReference>
<dbReference type="Gene3D" id="3.40.50.1820">
    <property type="entry name" value="alpha/beta hydrolase"/>
    <property type="match status" value="1"/>
</dbReference>
<evidence type="ECO:0000313" key="4">
    <source>
        <dbReference type="EMBL" id="SDO77449.1"/>
    </source>
</evidence>
<sequence length="589" mass="61497">MSGLGSTSVAQELVPGSVEAAFEVAHLVSERSVAAGMLAEALRWRREIEGWTGEGADAYTARTVAVAQRWTQIGDGAAAIVEPMRVYALVLRKAQALAAEAIEGWAFAESLSDHATNAPFTSFTQGWPVFATDPRHVGAAPTSSGEARVKAEAMLADARADVLAAGAVAAAAVRAALEAVRARGATWAAVGVELGVAAVAGDRVLSVMRSLDGAALEALLNARPDLATRLSQIAPSEVAPWWRELSATQQDALIATAPGVIGNLGGVAYAARDRANRIVLAQALEEARNSAWDQSEQLAALEALDRASRGNTLASLVLDRPPLAQVAVGDLDAAEHVSVIIPGMATTVGNSIEDYVIAARQLRLAEARAGSVSLDDVGVIAWIGYHPPMPDPFTSAVEVASDERAIAGAQSLAHDLRSFVETRAAAGASSCLSVIAHSYGTDVATLAIERAPVDHLVLLGSAGVSDEVESVGALRVPQGEVYASQSTKDGWAPVGQGLSSRKDPTSPDFGARPFSSEESFVNGEHTLAVGMHGPFGDGEGRDSYFDSNSTALRSAAMIAMNRGSELPEVGTPADRFEWRVESDMRRVDR</sequence>
<feature type="domain" description="DUF1023" evidence="2">
    <location>
        <begin position="323"/>
        <end position="489"/>
    </location>
</feature>
<dbReference type="AlphaFoldDB" id="A0A1H0MAG3"/>
<name>A0A1H0MAG3_MICTS</name>
<dbReference type="InterPro" id="IPR029058">
    <property type="entry name" value="AB_hydrolase_fold"/>
</dbReference>
<organism evidence="4 5">
    <name type="scientific">Microbacterium testaceum (strain StLB037)</name>
    <dbReference type="NCBI Taxonomy" id="979556"/>
    <lineage>
        <taxon>Bacteria</taxon>
        <taxon>Bacillati</taxon>
        <taxon>Actinomycetota</taxon>
        <taxon>Actinomycetes</taxon>
        <taxon>Micrococcales</taxon>
        <taxon>Microbacteriaceae</taxon>
        <taxon>Microbacterium</taxon>
    </lineage>
</organism>
<dbReference type="Proteomes" id="UP000186456">
    <property type="component" value="Unassembled WGS sequence"/>
</dbReference>
<evidence type="ECO:0000313" key="5">
    <source>
        <dbReference type="Proteomes" id="UP000186456"/>
    </source>
</evidence>
<proteinExistence type="predicted"/>
<dbReference type="RefSeq" id="WP_074694521.1">
    <property type="nucleotide sequence ID" value="NZ_FNJN01000002.1"/>
</dbReference>
<feature type="domain" description="Putative T7SS secretion signal" evidence="3">
    <location>
        <begin position="4"/>
        <end position="179"/>
    </location>
</feature>
<dbReference type="SUPFAM" id="SSF53474">
    <property type="entry name" value="alpha/beta-Hydrolases"/>
    <property type="match status" value="1"/>
</dbReference>
<evidence type="ECO:0000259" key="3">
    <source>
        <dbReference type="Pfam" id="PF21725"/>
    </source>
</evidence>
<protein>
    <submittedName>
        <fullName evidence="4">Alpha/beta hydrolase</fullName>
    </submittedName>
</protein>